<evidence type="ECO:0000313" key="1">
    <source>
        <dbReference type="EMBL" id="RPD55146.1"/>
    </source>
</evidence>
<protein>
    <recommendedName>
        <fullName evidence="3">F-box domain-containing protein</fullName>
    </recommendedName>
</protein>
<reference evidence="1" key="1">
    <citation type="journal article" date="2018" name="Genome Biol. Evol.">
        <title>Genomics and development of Lentinus tigrinus, a white-rot wood-decaying mushroom with dimorphic fruiting bodies.</title>
        <authorList>
            <person name="Wu B."/>
            <person name="Xu Z."/>
            <person name="Knudson A."/>
            <person name="Carlson A."/>
            <person name="Chen N."/>
            <person name="Kovaka S."/>
            <person name="LaButti K."/>
            <person name="Lipzen A."/>
            <person name="Pennachio C."/>
            <person name="Riley R."/>
            <person name="Schakwitz W."/>
            <person name="Umezawa K."/>
            <person name="Ohm R.A."/>
            <person name="Grigoriev I.V."/>
            <person name="Nagy L.G."/>
            <person name="Gibbons J."/>
            <person name="Hibbett D."/>
        </authorList>
    </citation>
    <scope>NUCLEOTIDE SEQUENCE [LARGE SCALE GENOMIC DNA]</scope>
    <source>
        <strain evidence="1">ALCF2SS1-6</strain>
    </source>
</reference>
<organism evidence="1 2">
    <name type="scientific">Lentinus tigrinus ALCF2SS1-6</name>
    <dbReference type="NCBI Taxonomy" id="1328759"/>
    <lineage>
        <taxon>Eukaryota</taxon>
        <taxon>Fungi</taxon>
        <taxon>Dikarya</taxon>
        <taxon>Basidiomycota</taxon>
        <taxon>Agaricomycotina</taxon>
        <taxon>Agaricomycetes</taxon>
        <taxon>Polyporales</taxon>
        <taxon>Polyporaceae</taxon>
        <taxon>Lentinus</taxon>
    </lineage>
</organism>
<dbReference type="AlphaFoldDB" id="A0A5C2RWZ4"/>
<dbReference type="EMBL" id="ML122298">
    <property type="protein sequence ID" value="RPD55146.1"/>
    <property type="molecule type" value="Genomic_DNA"/>
</dbReference>
<evidence type="ECO:0000313" key="2">
    <source>
        <dbReference type="Proteomes" id="UP000313359"/>
    </source>
</evidence>
<name>A0A5C2RWZ4_9APHY</name>
<proteinExistence type="predicted"/>
<sequence length="414" mass="46953">MPDLKSLVDPRPKLNLDVLLHIITFAEITVQSRMMKTCHALYRQGARHLLRQNSHWHSTERKLVSFILFLLADPPFRFPSLRQLWLGHGLQEGISSETGKMLTELFVQLGRAENIGLRELWLGKSEDILRADSRLTEAIASVTTLNSISIDDVGLRGAQLLKTLRSPLTSATISFKKDVHLNGIRVEDLNPTLLLEHSKDTLESLELQNGCFTALGRTVVYPRLTNLAVEGPWFPYISVLLRAFPNLLRLSTALAVTRTPPWVEDADLSSENRAYQLKHGSWRLNCFEGPSRDLYLLSLLYPIPHVVLMHENGDNMDAEILRTILSDARPIDLQLGPQFLTSNENVLNQEWMAALFESRNPHLRVLQLTLTVTVYTSSEDDEDEMLEEALEALRATVKVWIALKTTVWRHSSSI</sequence>
<keyword evidence="2" id="KW-1185">Reference proteome</keyword>
<dbReference type="OrthoDB" id="2758445at2759"/>
<dbReference type="Proteomes" id="UP000313359">
    <property type="component" value="Unassembled WGS sequence"/>
</dbReference>
<evidence type="ECO:0008006" key="3">
    <source>
        <dbReference type="Google" id="ProtNLM"/>
    </source>
</evidence>
<accession>A0A5C2RWZ4</accession>
<gene>
    <name evidence="1" type="ORF">L227DRAFT_615621</name>
</gene>